<organism evidence="1">
    <name type="scientific">Paenibacillus ihbetae</name>
    <dbReference type="NCBI Taxonomy" id="1870820"/>
    <lineage>
        <taxon>Bacteria</taxon>
        <taxon>Bacillati</taxon>
        <taxon>Bacillota</taxon>
        <taxon>Bacilli</taxon>
        <taxon>Bacillales</taxon>
        <taxon>Paenibacillaceae</taxon>
        <taxon>Paenibacillus</taxon>
    </lineage>
</organism>
<accession>A0A1B2E8J9</accession>
<proteinExistence type="predicted"/>
<dbReference type="EMBL" id="CP016809">
    <property type="protein sequence ID" value="ANY76296.1"/>
    <property type="molecule type" value="Genomic_DNA"/>
</dbReference>
<dbReference type="Gene3D" id="1.10.3950.10">
    <property type="entry name" value="putative ecf-type sigma factor negative effector from bacillus cereus"/>
    <property type="match status" value="1"/>
</dbReference>
<reference evidence="1" key="1">
    <citation type="submission" date="2016-08" db="EMBL/GenBank/DDBJ databases">
        <title>Complete Genome Seqeunce of Paenibacillus sp. nov. IHBB 9852 from high altitute lake of Indian trans-Himalayas.</title>
        <authorList>
            <person name="Kiran S."/>
            <person name="Swarnkar M.K."/>
            <person name="Rana A."/>
            <person name="Tewari R."/>
            <person name="Gulati A."/>
        </authorList>
    </citation>
    <scope>NUCLEOTIDE SEQUENCE [LARGE SCALE GENOMIC DNA]</scope>
    <source>
        <strain evidence="1">IHBB 9852</strain>
    </source>
</reference>
<dbReference type="AlphaFoldDB" id="A0A1B2E8J9"/>
<gene>
    <name evidence="1" type="ORF">BBD41_29060</name>
</gene>
<dbReference type="KEGG" id="pib:BBD41_29060"/>
<name>A0A1B2E8J9_9BACL</name>
<dbReference type="InterPro" id="IPR038267">
    <property type="entry name" value="ECF_sigma_eff"/>
</dbReference>
<sequence length="72" mass="8366">MGGFKGEIDRESGRNVDLSEDVMLQYRFWLYGIMVRLVQDAEKLTEEEQEQFEQATSKLAPYFEKITGTANK</sequence>
<evidence type="ECO:0000313" key="1">
    <source>
        <dbReference type="EMBL" id="ANY76296.1"/>
    </source>
</evidence>
<protein>
    <submittedName>
        <fullName evidence="1">Uncharacterized protein</fullName>
    </submittedName>
</protein>